<evidence type="ECO:0000313" key="2">
    <source>
        <dbReference type="Proteomes" id="UP001150538"/>
    </source>
</evidence>
<name>A0A9W8DM96_9FUNG</name>
<dbReference type="OrthoDB" id="10013825at2759"/>
<proteinExistence type="predicted"/>
<dbReference type="Gene3D" id="3.30.10.10">
    <property type="entry name" value="Trypsin Inhibitor V, subunit A"/>
    <property type="match status" value="1"/>
</dbReference>
<evidence type="ECO:0000313" key="1">
    <source>
        <dbReference type="EMBL" id="KAJ1909900.1"/>
    </source>
</evidence>
<organism evidence="1 2">
    <name type="scientific">Mycoemilia scoparia</name>
    <dbReference type="NCBI Taxonomy" id="417184"/>
    <lineage>
        <taxon>Eukaryota</taxon>
        <taxon>Fungi</taxon>
        <taxon>Fungi incertae sedis</taxon>
        <taxon>Zoopagomycota</taxon>
        <taxon>Kickxellomycotina</taxon>
        <taxon>Kickxellomycetes</taxon>
        <taxon>Kickxellales</taxon>
        <taxon>Kickxellaceae</taxon>
        <taxon>Mycoemilia</taxon>
    </lineage>
</organism>
<reference evidence="1" key="1">
    <citation type="submission" date="2022-07" db="EMBL/GenBank/DDBJ databases">
        <title>Phylogenomic reconstructions and comparative analyses of Kickxellomycotina fungi.</title>
        <authorList>
            <person name="Reynolds N.K."/>
            <person name="Stajich J.E."/>
            <person name="Barry K."/>
            <person name="Grigoriev I.V."/>
            <person name="Crous P."/>
            <person name="Smith M.E."/>
        </authorList>
    </citation>
    <scope>NUCLEOTIDE SEQUENCE</scope>
    <source>
        <strain evidence="1">NBRC 100468</strain>
    </source>
</reference>
<dbReference type="Proteomes" id="UP001150538">
    <property type="component" value="Unassembled WGS sequence"/>
</dbReference>
<protein>
    <submittedName>
        <fullName evidence="1">Uncharacterized protein</fullName>
    </submittedName>
</protein>
<dbReference type="InterPro" id="IPR021719">
    <property type="entry name" value="Prot_inh_I78"/>
</dbReference>
<dbReference type="EMBL" id="JANBPU010000665">
    <property type="protein sequence ID" value="KAJ1909900.1"/>
    <property type="molecule type" value="Genomic_DNA"/>
</dbReference>
<accession>A0A9W8DM96</accession>
<sequence length="116" mass="13521">MADQKTDTSSKLQTDYDKLFHEFKEKTEKWQKKLLNKYIITESCDKNRHSELVSSGVNKDQIILVADIASDPEFKADGFERIRVIKPMMPITMDYWITRMNINLDDQGRVTGIYSA</sequence>
<dbReference type="AlphaFoldDB" id="A0A9W8DM96"/>
<comment type="caution">
    <text evidence="1">The sequence shown here is derived from an EMBL/GenBank/DDBJ whole genome shotgun (WGS) entry which is preliminary data.</text>
</comment>
<dbReference type="Pfam" id="PF11720">
    <property type="entry name" value="Inhibitor_I78"/>
    <property type="match status" value="1"/>
</dbReference>
<gene>
    <name evidence="1" type="ORF">H4219_006323</name>
</gene>
<keyword evidence="2" id="KW-1185">Reference proteome</keyword>